<evidence type="ECO:0000259" key="13">
    <source>
        <dbReference type="PROSITE" id="PS50850"/>
    </source>
</evidence>
<keyword evidence="3" id="KW-0813">Transport</keyword>
<gene>
    <name evidence="14" type="primary">proP</name>
    <name evidence="14" type="ORF">MSEO_39210</name>
</gene>
<comment type="subcellular location">
    <subcellularLocation>
        <location evidence="1">Cell membrane</location>
        <topology evidence="1">Multi-pass membrane protein</topology>
    </subcellularLocation>
</comment>
<feature type="region of interest" description="Disordered" evidence="11">
    <location>
        <begin position="456"/>
        <end position="476"/>
    </location>
</feature>
<evidence type="ECO:0000256" key="8">
    <source>
        <dbReference type="ARBA" id="ARBA00023136"/>
    </source>
</evidence>
<feature type="domain" description="Major facilitator superfamily (MFS) profile" evidence="13">
    <location>
        <begin position="38"/>
        <end position="452"/>
    </location>
</feature>
<evidence type="ECO:0000256" key="9">
    <source>
        <dbReference type="ARBA" id="ARBA00037295"/>
    </source>
</evidence>
<keyword evidence="7 12" id="KW-1133">Transmembrane helix</keyword>
<evidence type="ECO:0000256" key="2">
    <source>
        <dbReference type="ARBA" id="ARBA00008240"/>
    </source>
</evidence>
<evidence type="ECO:0000256" key="3">
    <source>
        <dbReference type="ARBA" id="ARBA00022448"/>
    </source>
</evidence>
<accession>A0A7I7P5X2</accession>
<dbReference type="PANTHER" id="PTHR43528">
    <property type="entry name" value="ALPHA-KETOGLUTARATE PERMEASE"/>
    <property type="match status" value="1"/>
</dbReference>
<evidence type="ECO:0000256" key="6">
    <source>
        <dbReference type="ARBA" id="ARBA00022847"/>
    </source>
</evidence>
<feature type="transmembrane region" description="Helical" evidence="12">
    <location>
        <begin position="301"/>
        <end position="322"/>
    </location>
</feature>
<feature type="transmembrane region" description="Helical" evidence="12">
    <location>
        <begin position="267"/>
        <end position="289"/>
    </location>
</feature>
<dbReference type="InterPro" id="IPR005829">
    <property type="entry name" value="Sugar_transporter_CS"/>
</dbReference>
<dbReference type="Proteomes" id="UP000466632">
    <property type="component" value="Chromosome"/>
</dbReference>
<evidence type="ECO:0000256" key="11">
    <source>
        <dbReference type="SAM" id="MobiDB-lite"/>
    </source>
</evidence>
<sequence length="476" mass="51317">MFGPRDFWVRNPSMSARGRRRKWARNEIRVADPAMRQTIMGTAIGNFMEWYDFGVYGYIATTIAQVFYPGKSVSGVHLIATFGTLAAAFVVRPLGGFIFGPLGDRIGRHRVLVVTILMMTVSTTVTGLLPGYSAIGIWAPILLVIARIFQGLSTGGEYVGAMTYLVEQAPDHRRGMMVGFLPMGNLVGFVLAGMLVTGLQTWLPENDMLTYGWRIPLLLGLPFGLFALFLRLRLEESSAYEKATDGVHPAGGGRQQLRHTVIDQWRGLLICAALVLTSQVADFMLTGYLPTYLKLFVRVGHSAGLVMIVVTLAILMVTVVLVAALSDRVGVKPIMWTGCALLIVGSIPAFLLIRFGGVYPVIFIGVLLIGLMELCFDSTAPAMLPALFPTNVRYGALAISYNISISAVGGTTPLIAQALVSGTGNVMAPAYMLIFGGLVGAVTLLFTPEVARKPLPGSGPAVETEQEARELADDVR</sequence>
<dbReference type="Pfam" id="PF07690">
    <property type="entry name" value="MFS_1"/>
    <property type="match status" value="1"/>
</dbReference>
<feature type="transmembrane region" description="Helical" evidence="12">
    <location>
        <begin position="74"/>
        <end position="99"/>
    </location>
</feature>
<dbReference type="SUPFAM" id="SSF103473">
    <property type="entry name" value="MFS general substrate transporter"/>
    <property type="match status" value="1"/>
</dbReference>
<dbReference type="AlphaFoldDB" id="A0A7I7P5X2"/>
<reference evidence="14 15" key="1">
    <citation type="journal article" date="2019" name="Emerg. Microbes Infect.">
        <title>Comprehensive subspecies identification of 175 nontuberculous mycobacteria species based on 7547 genomic profiles.</title>
        <authorList>
            <person name="Matsumoto Y."/>
            <person name="Kinjo T."/>
            <person name="Motooka D."/>
            <person name="Nabeya D."/>
            <person name="Jung N."/>
            <person name="Uechi K."/>
            <person name="Horii T."/>
            <person name="Iida T."/>
            <person name="Fujita J."/>
            <person name="Nakamura S."/>
        </authorList>
    </citation>
    <scope>NUCLEOTIDE SEQUENCE [LARGE SCALE GENOMIC DNA]</scope>
    <source>
        <strain evidence="14 15">JCM 16018</strain>
    </source>
</reference>
<feature type="transmembrane region" description="Helical" evidence="12">
    <location>
        <begin position="211"/>
        <end position="232"/>
    </location>
</feature>
<evidence type="ECO:0000256" key="12">
    <source>
        <dbReference type="SAM" id="Phobius"/>
    </source>
</evidence>
<keyword evidence="4" id="KW-1003">Cell membrane</keyword>
<keyword evidence="8 12" id="KW-0472">Membrane</keyword>
<dbReference type="PROSITE" id="PS00217">
    <property type="entry name" value="SUGAR_TRANSPORT_2"/>
    <property type="match status" value="1"/>
</dbReference>
<dbReference type="InterPro" id="IPR036259">
    <property type="entry name" value="MFS_trans_sf"/>
</dbReference>
<evidence type="ECO:0000256" key="10">
    <source>
        <dbReference type="ARBA" id="ARBA00039918"/>
    </source>
</evidence>
<dbReference type="InterPro" id="IPR020846">
    <property type="entry name" value="MFS_dom"/>
</dbReference>
<comment type="function">
    <text evidence="9">May be a proton symporter involved in the uptake of osmolytes such as proline and glycine betaine.</text>
</comment>
<dbReference type="GO" id="GO:0005886">
    <property type="term" value="C:plasma membrane"/>
    <property type="evidence" value="ECO:0007669"/>
    <property type="project" value="UniProtKB-SubCell"/>
</dbReference>
<dbReference type="InterPro" id="IPR011701">
    <property type="entry name" value="MFS"/>
</dbReference>
<comment type="similarity">
    <text evidence="2">Belongs to the major facilitator superfamily. Metabolite:H+ Symporter (MHS) family (TC 2.A.1.6) family.</text>
</comment>
<feature type="transmembrane region" description="Helical" evidence="12">
    <location>
        <begin position="397"/>
        <end position="420"/>
    </location>
</feature>
<evidence type="ECO:0000256" key="5">
    <source>
        <dbReference type="ARBA" id="ARBA00022692"/>
    </source>
</evidence>
<dbReference type="InterPro" id="IPR005828">
    <property type="entry name" value="MFS_sugar_transport-like"/>
</dbReference>
<dbReference type="Pfam" id="PF00083">
    <property type="entry name" value="Sugar_tr"/>
    <property type="match status" value="1"/>
</dbReference>
<evidence type="ECO:0000256" key="7">
    <source>
        <dbReference type="ARBA" id="ARBA00022989"/>
    </source>
</evidence>
<dbReference type="PANTHER" id="PTHR43528:SF1">
    <property type="entry name" value="ALPHA-KETOGLUTARATE PERMEASE"/>
    <property type="match status" value="1"/>
</dbReference>
<protein>
    <recommendedName>
        <fullName evidence="10">Putative proline/betaine transporter</fullName>
    </recommendedName>
</protein>
<keyword evidence="5 12" id="KW-0812">Transmembrane</keyword>
<dbReference type="GO" id="GO:0015293">
    <property type="term" value="F:symporter activity"/>
    <property type="evidence" value="ECO:0007669"/>
    <property type="project" value="UniProtKB-KW"/>
</dbReference>
<evidence type="ECO:0000313" key="15">
    <source>
        <dbReference type="Proteomes" id="UP000466632"/>
    </source>
</evidence>
<feature type="transmembrane region" description="Helical" evidence="12">
    <location>
        <begin position="334"/>
        <end position="353"/>
    </location>
</feature>
<evidence type="ECO:0000256" key="1">
    <source>
        <dbReference type="ARBA" id="ARBA00004651"/>
    </source>
</evidence>
<dbReference type="InterPro" id="IPR051084">
    <property type="entry name" value="H+-coupled_symporters"/>
</dbReference>
<name>A0A7I7P5X2_9MYCO</name>
<keyword evidence="6" id="KW-0769">Symport</keyword>
<feature type="transmembrane region" description="Helical" evidence="12">
    <location>
        <begin position="178"/>
        <end position="199"/>
    </location>
</feature>
<proteinExistence type="inferred from homology"/>
<evidence type="ECO:0000256" key="4">
    <source>
        <dbReference type="ARBA" id="ARBA00022475"/>
    </source>
</evidence>
<dbReference type="KEGG" id="mseo:MSEO_39210"/>
<feature type="transmembrane region" description="Helical" evidence="12">
    <location>
        <begin position="426"/>
        <end position="446"/>
    </location>
</feature>
<feature type="transmembrane region" description="Helical" evidence="12">
    <location>
        <begin position="359"/>
        <end position="376"/>
    </location>
</feature>
<keyword evidence="15" id="KW-1185">Reference proteome</keyword>
<feature type="transmembrane region" description="Helical" evidence="12">
    <location>
        <begin position="111"/>
        <end position="131"/>
    </location>
</feature>
<organism evidence="14 15">
    <name type="scientific">Mycobacterium seoulense</name>
    <dbReference type="NCBI Taxonomy" id="386911"/>
    <lineage>
        <taxon>Bacteria</taxon>
        <taxon>Bacillati</taxon>
        <taxon>Actinomycetota</taxon>
        <taxon>Actinomycetes</taxon>
        <taxon>Mycobacteriales</taxon>
        <taxon>Mycobacteriaceae</taxon>
        <taxon>Mycobacterium</taxon>
    </lineage>
</organism>
<dbReference type="EMBL" id="AP022582">
    <property type="protein sequence ID" value="BBY03422.1"/>
    <property type="molecule type" value="Genomic_DNA"/>
</dbReference>
<dbReference type="FunFam" id="1.20.1250.20:FF:000001">
    <property type="entry name" value="Dicarboxylate MFS transporter"/>
    <property type="match status" value="1"/>
</dbReference>
<evidence type="ECO:0000313" key="14">
    <source>
        <dbReference type="EMBL" id="BBY03422.1"/>
    </source>
</evidence>
<feature type="compositionally biased region" description="Basic and acidic residues" evidence="11">
    <location>
        <begin position="466"/>
        <end position="476"/>
    </location>
</feature>
<dbReference type="PROSITE" id="PS50850">
    <property type="entry name" value="MFS"/>
    <property type="match status" value="1"/>
</dbReference>
<feature type="transmembrane region" description="Helical" evidence="12">
    <location>
        <begin position="50"/>
        <end position="68"/>
    </location>
</feature>
<feature type="transmembrane region" description="Helical" evidence="12">
    <location>
        <begin position="137"/>
        <end position="166"/>
    </location>
</feature>
<dbReference type="Gene3D" id="1.20.1250.20">
    <property type="entry name" value="MFS general substrate transporter like domains"/>
    <property type="match status" value="1"/>
</dbReference>